<protein>
    <submittedName>
        <fullName evidence="2">BTB domain-containing protein</fullName>
    </submittedName>
</protein>
<reference evidence="2" key="1">
    <citation type="submission" date="2022-11" db="UniProtKB">
        <authorList>
            <consortium name="WormBaseParasite"/>
        </authorList>
    </citation>
    <scope>IDENTIFICATION</scope>
</reference>
<proteinExistence type="predicted"/>
<dbReference type="WBParaSite" id="JU765_v2.g10190.t1">
    <property type="protein sequence ID" value="JU765_v2.g10190.t1"/>
    <property type="gene ID" value="JU765_v2.g10190"/>
</dbReference>
<dbReference type="Proteomes" id="UP000887576">
    <property type="component" value="Unplaced"/>
</dbReference>
<organism evidence="1 2">
    <name type="scientific">Panagrolaimus sp. JU765</name>
    <dbReference type="NCBI Taxonomy" id="591449"/>
    <lineage>
        <taxon>Eukaryota</taxon>
        <taxon>Metazoa</taxon>
        <taxon>Ecdysozoa</taxon>
        <taxon>Nematoda</taxon>
        <taxon>Chromadorea</taxon>
        <taxon>Rhabditida</taxon>
        <taxon>Tylenchina</taxon>
        <taxon>Panagrolaimomorpha</taxon>
        <taxon>Panagrolaimoidea</taxon>
        <taxon>Panagrolaimidae</taxon>
        <taxon>Panagrolaimus</taxon>
    </lineage>
</organism>
<sequence>MYHRLKTIVKPSGVDLKPPPLPANPPPSSPIEQHYRYESRKASRSEQEVNRKKSSVSSSPEIENKYCSINELKTEQSNVDKNDLHETNKDTSEFVNEVQMKSLQINFPVKKNPEVSVKLPIEEKDILFLIQKGRCKHKGYLITVDVLKSLADSLAIPLFRICTETSRLAKPLVKCTVNSIKYATLLCLPQSVAEECTKAAIQATTLYALSGTGALKRSMSHRANLQFNVGNFYRWMIDSRIANIVTDTAAVYLTAVMECFCEKLLNTTFSVIGKSETLTEEVFDKLIDPFEDVCQFIRHTQLQRNDQSMSKLENIVCTESEAELRTILDRLYRKLHENVTDQSNRRSKNVLYFGKAAILSLFYFTRCKGRHCFCQDSDPLNRTTLYDWLRFILYFVDHRNGMHVDQQDVLQAARLLLPNADYPPYSVDLYVTSPLTPGNVTDAKKRREDLAFTLFLSAETEFLKDAYQLIGPEKHKAMNHQGMTALAQAVLIKNEDAVTFLIANNADINVAVPADNGNHSYALSSEFVGWTPLSWAVANQDAFIVRKLLDACADVDEVYMLHETPLQLAVMIGNPDIFASLISCGANAFSSTMNYDSMTVNFRSSGSPCAFAVAAAYGRKEFMNIMLSQSKLQVFDEDLSLIDFLSEANGLRQKNAADISDNLNFQKLPKIMHKASQEALYYAVETRRLDITMDLRKLGVPWNIYLWTRTLQTARENANHSIIWKILQDFNTRLSDELSADIVNQTIAIIFDVIRFSSKKNEENSLVEASKIVSLLNEKFTKDLQNGNGKNGSSQQCFSEIPTNRPIINPKYADNSELSDIRFKIDDKMIYAHRIVLVNASDAFKRLLENPNGIIELDNVSYNVFKVLIDHMYGNKNQFQEKMISEGLVFQLETMEASLTFGLDYLTQECYELIKSQMNADNCTRIYRFAQRCGIQSLINDSELYILRNFSAVIYKDQFRIMLQRSGELGWCDMCASLATRLVEAFECFTARQNMKRHC</sequence>
<evidence type="ECO:0000313" key="2">
    <source>
        <dbReference type="WBParaSite" id="JU765_v2.g10190.t1"/>
    </source>
</evidence>
<accession>A0AC34PUU9</accession>
<name>A0AC34PUU9_9BILA</name>
<evidence type="ECO:0000313" key="1">
    <source>
        <dbReference type="Proteomes" id="UP000887576"/>
    </source>
</evidence>